<gene>
    <name evidence="1" type="ORF">GL50803_0031439</name>
</gene>
<dbReference type="Proteomes" id="UP000001548">
    <property type="component" value="Unassembled WGS sequence"/>
</dbReference>
<dbReference type="GeneID" id="5700084"/>
<dbReference type="HOGENOM" id="CLU_2031101_0_0_1"/>
<dbReference type="EMBL" id="AACB03000004">
    <property type="protein sequence ID" value="KAE8302174.1"/>
    <property type="molecule type" value="Genomic_DNA"/>
</dbReference>
<dbReference type="AlphaFoldDB" id="A8BGH2"/>
<reference evidence="1 2" key="1">
    <citation type="journal article" date="2007" name="Science">
        <title>Genomic minimalism in the early diverging intestinal parasite Giardia lamblia.</title>
        <authorList>
            <person name="Morrison H.G."/>
            <person name="McArthur A.G."/>
            <person name="Gillin F.D."/>
            <person name="Aley S.B."/>
            <person name="Adam R.D."/>
            <person name="Olsen G.J."/>
            <person name="Best A.A."/>
            <person name="Cande W.Z."/>
            <person name="Chen F."/>
            <person name="Cipriano M.J."/>
            <person name="Davids B.J."/>
            <person name="Dawson S.C."/>
            <person name="Elmendorf H.G."/>
            <person name="Hehl A.B."/>
            <person name="Holder M.E."/>
            <person name="Huse S.M."/>
            <person name="Kim U.U."/>
            <person name="Lasek-Nesselquist E."/>
            <person name="Manning G."/>
            <person name="Nigam A."/>
            <person name="Nixon J.E."/>
            <person name="Palm D."/>
            <person name="Passamaneck N.E."/>
            <person name="Prabhu A."/>
            <person name="Reich C.I."/>
            <person name="Reiner D.S."/>
            <person name="Samuelson J."/>
            <person name="Svard S.G."/>
            <person name="Sogin M.L."/>
        </authorList>
    </citation>
    <scope>NUCLEOTIDE SEQUENCE [LARGE SCALE GENOMIC DNA]</scope>
    <source>
        <strain evidence="1 2">WB C6</strain>
    </source>
</reference>
<comment type="caution">
    <text evidence="1">The sequence shown here is derived from an EMBL/GenBank/DDBJ whole genome shotgun (WGS) entry which is preliminary data.</text>
</comment>
<accession>A8BGH2</accession>
<dbReference type="RefSeq" id="XP_001707186.1">
    <property type="nucleotide sequence ID" value="XM_001707134.1"/>
</dbReference>
<sequence>MHVITYTLPTFGSVECHLADTEYLHDIIVNLKYVLSHTCTVYANRARSNESYLLGAEALLLPAVSFVICGSILLTCTLEPPMLNSTSVVDDTHVIESAFICRIQARRATAEELLSGGKLMHP</sequence>
<dbReference type="VEuPathDB" id="GiardiaDB:GL50803_31439"/>
<evidence type="ECO:0000313" key="2">
    <source>
        <dbReference type="Proteomes" id="UP000001548"/>
    </source>
</evidence>
<dbReference type="KEGG" id="gla:GL50803_0031439"/>
<protein>
    <submittedName>
        <fullName evidence="1">Uncharacterized protein</fullName>
    </submittedName>
</protein>
<dbReference type="OMA" id="IESAFIC"/>
<keyword evidence="2" id="KW-1185">Reference proteome</keyword>
<name>A8BGH2_GIAIC</name>
<organism evidence="1 2">
    <name type="scientific">Giardia intestinalis (strain ATCC 50803 / WB clone C6)</name>
    <name type="common">Giardia lamblia</name>
    <dbReference type="NCBI Taxonomy" id="184922"/>
    <lineage>
        <taxon>Eukaryota</taxon>
        <taxon>Metamonada</taxon>
        <taxon>Diplomonadida</taxon>
        <taxon>Hexamitidae</taxon>
        <taxon>Giardiinae</taxon>
        <taxon>Giardia</taxon>
    </lineage>
</organism>
<proteinExistence type="predicted"/>
<evidence type="ECO:0000313" key="1">
    <source>
        <dbReference type="EMBL" id="KAE8302174.1"/>
    </source>
</evidence>